<feature type="transmembrane region" description="Helical" evidence="1">
    <location>
        <begin position="116"/>
        <end position="144"/>
    </location>
</feature>
<keyword evidence="1" id="KW-0472">Membrane</keyword>
<evidence type="ECO:0000313" key="2">
    <source>
        <dbReference type="EMBL" id="KAG7299255.1"/>
    </source>
</evidence>
<name>A0ABQ7Q271_PLUXY</name>
<comment type="caution">
    <text evidence="2">The sequence shown here is derived from an EMBL/GenBank/DDBJ whole genome shotgun (WGS) entry which is preliminary data.</text>
</comment>
<evidence type="ECO:0000256" key="1">
    <source>
        <dbReference type="SAM" id="Phobius"/>
    </source>
</evidence>
<protein>
    <submittedName>
        <fullName evidence="2">Uncharacterized protein</fullName>
    </submittedName>
</protein>
<organism evidence="2 3">
    <name type="scientific">Plutella xylostella</name>
    <name type="common">Diamondback moth</name>
    <name type="synonym">Plutella maculipennis</name>
    <dbReference type="NCBI Taxonomy" id="51655"/>
    <lineage>
        <taxon>Eukaryota</taxon>
        <taxon>Metazoa</taxon>
        <taxon>Ecdysozoa</taxon>
        <taxon>Arthropoda</taxon>
        <taxon>Hexapoda</taxon>
        <taxon>Insecta</taxon>
        <taxon>Pterygota</taxon>
        <taxon>Neoptera</taxon>
        <taxon>Endopterygota</taxon>
        <taxon>Lepidoptera</taxon>
        <taxon>Glossata</taxon>
        <taxon>Ditrysia</taxon>
        <taxon>Yponomeutoidea</taxon>
        <taxon>Plutellidae</taxon>
        <taxon>Plutella</taxon>
    </lineage>
</organism>
<dbReference type="EMBL" id="JAHIBW010000023">
    <property type="protein sequence ID" value="KAG7299255.1"/>
    <property type="molecule type" value="Genomic_DNA"/>
</dbReference>
<feature type="transmembrane region" description="Helical" evidence="1">
    <location>
        <begin position="193"/>
        <end position="212"/>
    </location>
</feature>
<feature type="transmembrane region" description="Helical" evidence="1">
    <location>
        <begin position="6"/>
        <end position="27"/>
    </location>
</feature>
<proteinExistence type="predicted"/>
<keyword evidence="1" id="KW-0812">Transmembrane</keyword>
<dbReference type="Proteomes" id="UP000823941">
    <property type="component" value="Chromosome 23"/>
</dbReference>
<feature type="transmembrane region" description="Helical" evidence="1">
    <location>
        <begin position="90"/>
        <end position="110"/>
    </location>
</feature>
<gene>
    <name evidence="2" type="ORF">JYU34_017812</name>
</gene>
<accession>A0ABQ7Q271</accession>
<sequence length="243" mass="27532">MEYLHVWTIFIIFFQTCIAVSICWLTLDCQLSPRHGEYPELTLMKMLYFFDPEACHRVVFYNVSRVEGRTVQTTIIWPKKNAVAAKYRRLVQYSGSFHVIWLLLAILNVTLQQKSYGFYCALLPCSGVGAALLLTDLVYTAMFLGDLQYTGTEEAILSYIGAVTNASTIFPSPRGSPPRPPQLGVSDTSWASLLMAYCCCRGVALWVVNFWVIKDNYFYGLACHRRILAEKAVLRRNARAVGL</sequence>
<keyword evidence="3" id="KW-1185">Reference proteome</keyword>
<keyword evidence="1" id="KW-1133">Transmembrane helix</keyword>
<evidence type="ECO:0000313" key="3">
    <source>
        <dbReference type="Proteomes" id="UP000823941"/>
    </source>
</evidence>
<reference evidence="2 3" key="1">
    <citation type="submission" date="2021-06" db="EMBL/GenBank/DDBJ databases">
        <title>A haploid diamondback moth (Plutella xylostella L.) genome assembly resolves 31 chromosomes and identifies a diamide resistance mutation.</title>
        <authorList>
            <person name="Ward C.M."/>
            <person name="Perry K.D."/>
            <person name="Baker G."/>
            <person name="Powis K."/>
            <person name="Heckel D.G."/>
            <person name="Baxter S.W."/>
        </authorList>
    </citation>
    <scope>NUCLEOTIDE SEQUENCE [LARGE SCALE GENOMIC DNA]</scope>
    <source>
        <strain evidence="2 3">LV</strain>
        <tissue evidence="2">Single pupa</tissue>
    </source>
</reference>